<dbReference type="RefSeq" id="WP_106893032.1">
    <property type="nucleotide sequence ID" value="NZ_CP027860.1"/>
</dbReference>
<proteinExistence type="predicted"/>
<name>A0A2P1PW91_9GAMM</name>
<gene>
    <name evidence="1" type="ORF">C7S18_18915</name>
</gene>
<accession>A0A2P1PW91</accession>
<dbReference type="AlphaFoldDB" id="A0A2P1PW91"/>
<keyword evidence="2" id="KW-1185">Reference proteome</keyword>
<dbReference type="Proteomes" id="UP000241074">
    <property type="component" value="Chromosome"/>
</dbReference>
<organism evidence="1 2">
    <name type="scientific">Ahniella affigens</name>
    <dbReference type="NCBI Taxonomy" id="2021234"/>
    <lineage>
        <taxon>Bacteria</taxon>
        <taxon>Pseudomonadati</taxon>
        <taxon>Pseudomonadota</taxon>
        <taxon>Gammaproteobacteria</taxon>
        <taxon>Lysobacterales</taxon>
        <taxon>Rhodanobacteraceae</taxon>
        <taxon>Ahniella</taxon>
    </lineage>
</organism>
<evidence type="ECO:0000313" key="1">
    <source>
        <dbReference type="EMBL" id="AVP99113.1"/>
    </source>
</evidence>
<dbReference type="KEGG" id="xba:C7S18_18915"/>
<reference evidence="1 2" key="2">
    <citation type="submission" date="2018-03" db="EMBL/GenBank/DDBJ databases">
        <authorList>
            <person name="Keele B.F."/>
        </authorList>
    </citation>
    <scope>NUCLEOTIDE SEQUENCE [LARGE SCALE GENOMIC DNA]</scope>
    <source>
        <strain evidence="1 2">D13</strain>
    </source>
</reference>
<dbReference type="EMBL" id="CP027860">
    <property type="protein sequence ID" value="AVP99113.1"/>
    <property type="molecule type" value="Genomic_DNA"/>
</dbReference>
<protein>
    <submittedName>
        <fullName evidence="1">Uncharacterized protein</fullName>
    </submittedName>
</protein>
<evidence type="ECO:0000313" key="2">
    <source>
        <dbReference type="Proteomes" id="UP000241074"/>
    </source>
</evidence>
<sequence length="180" mass="19989">MGGTYGHIENITGTLEKRNRSMMMPAEKVAHAIRVRQVILFGILLSVMTACGNFEPRQLDGCYLGQKGIHVGDVLANAKALDGCLLRVVGAAHIGFEQSELCDERTSSGGDSCVWVEYFPGAVEDEKDLSQFDRSYENWTKFDSQTVELEALFKVEENSLHQQVLYLRSIKGHAGEADFQ</sequence>
<reference evidence="1 2" key="1">
    <citation type="submission" date="2018-03" db="EMBL/GenBank/DDBJ databases">
        <title>Ahniella affigens gen. nov., sp. nov., a gammaproteobacterium isolated from sandy soil near a stream.</title>
        <authorList>
            <person name="Ko Y."/>
            <person name="Kim J.-H."/>
        </authorList>
    </citation>
    <scope>NUCLEOTIDE SEQUENCE [LARGE SCALE GENOMIC DNA]</scope>
    <source>
        <strain evidence="1 2">D13</strain>
    </source>
</reference>